<evidence type="ECO:0000256" key="9">
    <source>
        <dbReference type="ARBA" id="ARBA00023033"/>
    </source>
</evidence>
<dbReference type="Gene3D" id="1.10.630.10">
    <property type="entry name" value="Cytochrome P450"/>
    <property type="match status" value="1"/>
</dbReference>
<dbReference type="PRINTS" id="PR00385">
    <property type="entry name" value="P450"/>
</dbReference>
<evidence type="ECO:0000256" key="8">
    <source>
        <dbReference type="ARBA" id="ARBA00023004"/>
    </source>
</evidence>
<dbReference type="PANTHER" id="PTHR24282:SF275">
    <property type="entry name" value="CYTOCHROME P450"/>
    <property type="match status" value="1"/>
</dbReference>
<evidence type="ECO:0000256" key="10">
    <source>
        <dbReference type="ARBA" id="ARBA00023136"/>
    </source>
</evidence>
<comment type="subcellular location">
    <subcellularLocation>
        <location evidence="1">Membrane</location>
        <topology evidence="1">Single-pass membrane protein</topology>
    </subcellularLocation>
</comment>
<keyword evidence="10 11" id="KW-0472">Membrane</keyword>
<evidence type="ECO:0000256" key="1">
    <source>
        <dbReference type="ARBA" id="ARBA00004167"/>
    </source>
</evidence>
<evidence type="ECO:0000256" key="7">
    <source>
        <dbReference type="ARBA" id="ARBA00023002"/>
    </source>
</evidence>
<keyword evidence="9" id="KW-0503">Monooxygenase</keyword>
<organism evidence="12 13">
    <name type="scientific">Linum tenue</name>
    <dbReference type="NCBI Taxonomy" id="586396"/>
    <lineage>
        <taxon>Eukaryota</taxon>
        <taxon>Viridiplantae</taxon>
        <taxon>Streptophyta</taxon>
        <taxon>Embryophyta</taxon>
        <taxon>Tracheophyta</taxon>
        <taxon>Spermatophyta</taxon>
        <taxon>Magnoliopsida</taxon>
        <taxon>eudicotyledons</taxon>
        <taxon>Gunneridae</taxon>
        <taxon>Pentapetalae</taxon>
        <taxon>rosids</taxon>
        <taxon>fabids</taxon>
        <taxon>Malpighiales</taxon>
        <taxon>Linaceae</taxon>
        <taxon>Linum</taxon>
    </lineage>
</organism>
<dbReference type="PANTHER" id="PTHR24282">
    <property type="entry name" value="CYTOCHROME P450 FAMILY MEMBER"/>
    <property type="match status" value="1"/>
</dbReference>
<evidence type="ECO:0000256" key="2">
    <source>
        <dbReference type="ARBA" id="ARBA00010617"/>
    </source>
</evidence>
<dbReference type="GO" id="GO:0016705">
    <property type="term" value="F:oxidoreductase activity, acting on paired donors, with incorporation or reduction of molecular oxygen"/>
    <property type="evidence" value="ECO:0007669"/>
    <property type="project" value="InterPro"/>
</dbReference>
<dbReference type="InterPro" id="IPR002401">
    <property type="entry name" value="Cyt_P450_E_grp-I"/>
</dbReference>
<name>A0AAV0HZ86_9ROSI</name>
<evidence type="ECO:0000256" key="3">
    <source>
        <dbReference type="ARBA" id="ARBA00022617"/>
    </source>
</evidence>
<dbReference type="PRINTS" id="PR00463">
    <property type="entry name" value="EP450I"/>
</dbReference>
<dbReference type="GO" id="GO:0005506">
    <property type="term" value="F:iron ion binding"/>
    <property type="evidence" value="ECO:0007669"/>
    <property type="project" value="InterPro"/>
</dbReference>
<evidence type="ECO:0000256" key="5">
    <source>
        <dbReference type="ARBA" id="ARBA00022723"/>
    </source>
</evidence>
<protein>
    <recommendedName>
        <fullName evidence="14">Cytochrome P450</fullName>
    </recommendedName>
</protein>
<gene>
    <name evidence="12" type="ORF">LITE_LOCUS6692</name>
</gene>
<sequence>MVELGILLTFLSPCLCLYLVLIISRFFIRLWWTPIRAQSKMRAQGIKGPSYRFIHGNTKEINLMSIEAAKQTMELSHHILPRLQPHIYSWIKLYEKIFMQWHGTRSQLVVTELELIKEVLNNKDGTYEKTHFHNFIRVLLGDGLVLSRGDKWLKMRKLANHAFHGESLKGMVPTMIASVEMRLERTAFGSSYVEGEKVFELLMKMVLIISRNHYKVRILGLRTIFKTSDENESDKLQQEIRAIIINMLNKRKEEEQLTSPATDFLGLLVKAYNGPDRHSSITLDDLINECKTFYVAGQETTASSLTWTVLLLAIHSEWQEKARKQVLELFGNNRTPTLDGISRLTILSMVINESLRLYPPVFHITREVQREVKLGKLILPKGLKSTSQIWQFIMIQKHGVKMLTCLNQRDLLMA</sequence>
<dbReference type="Pfam" id="PF00067">
    <property type="entry name" value="p450"/>
    <property type="match status" value="2"/>
</dbReference>
<keyword evidence="8" id="KW-0408">Iron</keyword>
<dbReference type="SUPFAM" id="SSF48264">
    <property type="entry name" value="Cytochrome P450"/>
    <property type="match status" value="1"/>
</dbReference>
<dbReference type="GO" id="GO:0016020">
    <property type="term" value="C:membrane"/>
    <property type="evidence" value="ECO:0007669"/>
    <property type="project" value="UniProtKB-SubCell"/>
</dbReference>
<proteinExistence type="inferred from homology"/>
<dbReference type="InterPro" id="IPR050665">
    <property type="entry name" value="Cytochrome_P450_Monooxygen"/>
</dbReference>
<dbReference type="InterPro" id="IPR001128">
    <property type="entry name" value="Cyt_P450"/>
</dbReference>
<accession>A0AAV0HZ86</accession>
<keyword evidence="5" id="KW-0479">Metal-binding</keyword>
<reference evidence="12" key="1">
    <citation type="submission" date="2022-08" db="EMBL/GenBank/DDBJ databases">
        <authorList>
            <person name="Gutierrez-Valencia J."/>
        </authorList>
    </citation>
    <scope>NUCLEOTIDE SEQUENCE</scope>
</reference>
<evidence type="ECO:0000256" key="6">
    <source>
        <dbReference type="ARBA" id="ARBA00022989"/>
    </source>
</evidence>
<feature type="transmembrane region" description="Helical" evidence="11">
    <location>
        <begin position="6"/>
        <end position="32"/>
    </location>
</feature>
<comment type="similarity">
    <text evidence="2">Belongs to the cytochrome P450 family.</text>
</comment>
<evidence type="ECO:0008006" key="14">
    <source>
        <dbReference type="Google" id="ProtNLM"/>
    </source>
</evidence>
<comment type="caution">
    <text evidence="12">The sequence shown here is derived from an EMBL/GenBank/DDBJ whole genome shotgun (WGS) entry which is preliminary data.</text>
</comment>
<evidence type="ECO:0000313" key="13">
    <source>
        <dbReference type="Proteomes" id="UP001154282"/>
    </source>
</evidence>
<dbReference type="AlphaFoldDB" id="A0AAV0HZ86"/>
<keyword evidence="13" id="KW-1185">Reference proteome</keyword>
<dbReference type="EMBL" id="CAMGYJ010000003">
    <property type="protein sequence ID" value="CAI0390333.1"/>
    <property type="molecule type" value="Genomic_DNA"/>
</dbReference>
<keyword evidence="3" id="KW-0349">Heme</keyword>
<keyword evidence="7" id="KW-0560">Oxidoreductase</keyword>
<dbReference type="Proteomes" id="UP001154282">
    <property type="component" value="Unassembled WGS sequence"/>
</dbReference>
<dbReference type="GO" id="GO:0020037">
    <property type="term" value="F:heme binding"/>
    <property type="evidence" value="ECO:0007669"/>
    <property type="project" value="InterPro"/>
</dbReference>
<keyword evidence="4 11" id="KW-0812">Transmembrane</keyword>
<dbReference type="GO" id="GO:0004497">
    <property type="term" value="F:monooxygenase activity"/>
    <property type="evidence" value="ECO:0007669"/>
    <property type="project" value="UniProtKB-KW"/>
</dbReference>
<evidence type="ECO:0000256" key="11">
    <source>
        <dbReference type="SAM" id="Phobius"/>
    </source>
</evidence>
<dbReference type="InterPro" id="IPR036396">
    <property type="entry name" value="Cyt_P450_sf"/>
</dbReference>
<keyword evidence="6 11" id="KW-1133">Transmembrane helix</keyword>
<evidence type="ECO:0000313" key="12">
    <source>
        <dbReference type="EMBL" id="CAI0390333.1"/>
    </source>
</evidence>
<evidence type="ECO:0000256" key="4">
    <source>
        <dbReference type="ARBA" id="ARBA00022692"/>
    </source>
</evidence>